<dbReference type="InterPro" id="IPR050267">
    <property type="entry name" value="Anti-sigma-factor_SerPK"/>
</dbReference>
<keyword evidence="3" id="KW-0808">Transferase</keyword>
<dbReference type="InterPro" id="IPR036890">
    <property type="entry name" value="HATPase_C_sf"/>
</dbReference>
<dbReference type="Gene3D" id="3.30.565.10">
    <property type="entry name" value="Histidine kinase-like ATPase, C-terminal domain"/>
    <property type="match status" value="1"/>
</dbReference>
<dbReference type="CDD" id="cd16936">
    <property type="entry name" value="HATPase_RsbW-like"/>
    <property type="match status" value="1"/>
</dbReference>
<proteinExistence type="predicted"/>
<feature type="domain" description="Histidine kinase/HSP90-like ATPase" evidence="2">
    <location>
        <begin position="38"/>
        <end position="142"/>
    </location>
</feature>
<keyword evidence="3" id="KW-0418">Kinase</keyword>
<evidence type="ECO:0000313" key="3">
    <source>
        <dbReference type="EMBL" id="SHM80123.1"/>
    </source>
</evidence>
<evidence type="ECO:0000313" key="4">
    <source>
        <dbReference type="Proteomes" id="UP000184111"/>
    </source>
</evidence>
<dbReference type="PANTHER" id="PTHR35526:SF3">
    <property type="entry name" value="ANTI-SIGMA-F FACTOR RSBW"/>
    <property type="match status" value="1"/>
</dbReference>
<protein>
    <submittedName>
        <fullName evidence="3">Anti-sigma regulatory factor (Ser/Thr protein kinase)</fullName>
    </submittedName>
</protein>
<evidence type="ECO:0000256" key="1">
    <source>
        <dbReference type="ARBA" id="ARBA00022527"/>
    </source>
</evidence>
<accession>A0A1M7LPU2</accession>
<dbReference type="GO" id="GO:0004674">
    <property type="term" value="F:protein serine/threonine kinase activity"/>
    <property type="evidence" value="ECO:0007669"/>
    <property type="project" value="UniProtKB-KW"/>
</dbReference>
<dbReference type="STRING" id="310782.SAMN05216499_114126"/>
<organism evidence="3 4">
    <name type="scientific">Actinacidiphila paucisporea</name>
    <dbReference type="NCBI Taxonomy" id="310782"/>
    <lineage>
        <taxon>Bacteria</taxon>
        <taxon>Bacillati</taxon>
        <taxon>Actinomycetota</taxon>
        <taxon>Actinomycetes</taxon>
        <taxon>Kitasatosporales</taxon>
        <taxon>Streptomycetaceae</taxon>
        <taxon>Actinacidiphila</taxon>
    </lineage>
</organism>
<dbReference type="EMBL" id="FRBI01000014">
    <property type="protein sequence ID" value="SHM80123.1"/>
    <property type="molecule type" value="Genomic_DNA"/>
</dbReference>
<evidence type="ECO:0000259" key="2">
    <source>
        <dbReference type="Pfam" id="PF13581"/>
    </source>
</evidence>
<dbReference type="RefSeq" id="WP_079189931.1">
    <property type="nucleotide sequence ID" value="NZ_FRBI01000014.1"/>
</dbReference>
<name>A0A1M7LPU2_9ACTN</name>
<keyword evidence="4" id="KW-1185">Reference proteome</keyword>
<dbReference type="Proteomes" id="UP000184111">
    <property type="component" value="Unassembled WGS sequence"/>
</dbReference>
<dbReference type="AlphaFoldDB" id="A0A1M7LPU2"/>
<dbReference type="Pfam" id="PF13581">
    <property type="entry name" value="HATPase_c_2"/>
    <property type="match status" value="1"/>
</dbReference>
<reference evidence="3 4" key="1">
    <citation type="submission" date="2016-11" db="EMBL/GenBank/DDBJ databases">
        <authorList>
            <person name="Jaros S."/>
            <person name="Januszkiewicz K."/>
            <person name="Wedrychowicz H."/>
        </authorList>
    </citation>
    <scope>NUCLEOTIDE SEQUENCE [LARGE SCALE GENOMIC DNA]</scope>
    <source>
        <strain evidence="3 4">CGMCC 4.2025</strain>
    </source>
</reference>
<dbReference type="SUPFAM" id="SSF55874">
    <property type="entry name" value="ATPase domain of HSP90 chaperone/DNA topoisomerase II/histidine kinase"/>
    <property type="match status" value="1"/>
</dbReference>
<dbReference type="InterPro" id="IPR003594">
    <property type="entry name" value="HATPase_dom"/>
</dbReference>
<gene>
    <name evidence="3" type="ORF">SAMN05216499_114126</name>
</gene>
<dbReference type="PANTHER" id="PTHR35526">
    <property type="entry name" value="ANTI-SIGMA-F FACTOR RSBW-RELATED"/>
    <property type="match status" value="1"/>
</dbReference>
<dbReference type="OrthoDB" id="4285271at2"/>
<sequence length="150" mass="15920">MTERPFLHAPTPAGPTVLLHSRAAYDHPTDSIAVARGQARDFLRALAGTAVILSEQAKDDVLLVVSELVTNAGRHADGPVLLDLAWTGSALDVAVWDTGTAIPVRMPRDPSRIGGHGLEIVAGICSRLHAEQVVGGKRVVARIELASRLR</sequence>
<keyword evidence="1" id="KW-0723">Serine/threonine-protein kinase</keyword>